<evidence type="ECO:0000256" key="1">
    <source>
        <dbReference type="ARBA" id="ARBA00000085"/>
    </source>
</evidence>
<keyword evidence="7" id="KW-0547">Nucleotide-binding</keyword>
<evidence type="ECO:0000256" key="7">
    <source>
        <dbReference type="ARBA" id="ARBA00022741"/>
    </source>
</evidence>
<feature type="transmembrane region" description="Helical" evidence="10">
    <location>
        <begin position="139"/>
        <end position="162"/>
    </location>
</feature>
<feature type="domain" description="HAMP" evidence="12">
    <location>
        <begin position="167"/>
        <end position="213"/>
    </location>
</feature>
<keyword evidence="10" id="KW-0812">Transmembrane</keyword>
<dbReference type="SUPFAM" id="SSF47384">
    <property type="entry name" value="Homodimeric domain of signal transducing histidine kinase"/>
    <property type="match status" value="1"/>
</dbReference>
<dbReference type="CDD" id="cd06225">
    <property type="entry name" value="HAMP"/>
    <property type="match status" value="1"/>
</dbReference>
<evidence type="ECO:0000256" key="3">
    <source>
        <dbReference type="ARBA" id="ARBA00012438"/>
    </source>
</evidence>
<dbReference type="InterPro" id="IPR036890">
    <property type="entry name" value="HATPase_C_sf"/>
</dbReference>
<dbReference type="InterPro" id="IPR003660">
    <property type="entry name" value="HAMP_dom"/>
</dbReference>
<dbReference type="Gene3D" id="1.10.287.130">
    <property type="match status" value="1"/>
</dbReference>
<evidence type="ECO:0000256" key="5">
    <source>
        <dbReference type="ARBA" id="ARBA00022553"/>
    </source>
</evidence>
<protein>
    <recommendedName>
        <fullName evidence="3">histidine kinase</fullName>
        <ecNumber evidence="3">2.7.13.3</ecNumber>
    </recommendedName>
</protein>
<dbReference type="OrthoDB" id="9804645at2"/>
<evidence type="ECO:0000256" key="10">
    <source>
        <dbReference type="SAM" id="Phobius"/>
    </source>
</evidence>
<dbReference type="EC" id="2.7.13.3" evidence="3"/>
<keyword evidence="5" id="KW-0597">Phosphoprotein</keyword>
<comment type="subcellular location">
    <subcellularLocation>
        <location evidence="2">Cell membrane</location>
        <topology evidence="2">Multi-pass membrane protein</topology>
    </subcellularLocation>
</comment>
<organism evidence="13 14">
    <name type="scientific">Amphritea japonica ATCC BAA-1530</name>
    <dbReference type="NCBI Taxonomy" id="1278309"/>
    <lineage>
        <taxon>Bacteria</taxon>
        <taxon>Pseudomonadati</taxon>
        <taxon>Pseudomonadota</taxon>
        <taxon>Gammaproteobacteria</taxon>
        <taxon>Oceanospirillales</taxon>
        <taxon>Oceanospirillaceae</taxon>
        <taxon>Amphritea</taxon>
    </lineage>
</organism>
<dbReference type="CDD" id="cd00082">
    <property type="entry name" value="HisKA"/>
    <property type="match status" value="1"/>
</dbReference>
<comment type="catalytic activity">
    <reaction evidence="1">
        <text>ATP + protein L-histidine = ADP + protein N-phospho-L-histidine.</text>
        <dbReference type="EC" id="2.7.13.3"/>
    </reaction>
</comment>
<evidence type="ECO:0000259" key="11">
    <source>
        <dbReference type="PROSITE" id="PS50109"/>
    </source>
</evidence>
<dbReference type="KEGG" id="ajp:AMJAP_1308"/>
<evidence type="ECO:0000256" key="4">
    <source>
        <dbReference type="ARBA" id="ARBA00022475"/>
    </source>
</evidence>
<proteinExistence type="predicted"/>
<name>A0A7R6PM01_9GAMM</name>
<dbReference type="InterPro" id="IPR050980">
    <property type="entry name" value="2C_sensor_his_kinase"/>
</dbReference>
<dbReference type="InterPro" id="IPR003594">
    <property type="entry name" value="HATPase_dom"/>
</dbReference>
<keyword evidence="14" id="KW-1185">Reference proteome</keyword>
<keyword evidence="9" id="KW-0067">ATP-binding</keyword>
<keyword evidence="4" id="KW-1003">Cell membrane</keyword>
<dbReference type="Pfam" id="PF00512">
    <property type="entry name" value="HisKA"/>
    <property type="match status" value="1"/>
</dbReference>
<dbReference type="InterPro" id="IPR036097">
    <property type="entry name" value="HisK_dim/P_sf"/>
</dbReference>
<feature type="domain" description="Histidine kinase" evidence="11">
    <location>
        <begin position="221"/>
        <end position="432"/>
    </location>
</feature>
<evidence type="ECO:0000259" key="12">
    <source>
        <dbReference type="PROSITE" id="PS50885"/>
    </source>
</evidence>
<keyword evidence="8 13" id="KW-0418">Kinase</keyword>
<dbReference type="InterPro" id="IPR005467">
    <property type="entry name" value="His_kinase_dom"/>
</dbReference>
<dbReference type="Gene3D" id="6.10.340.10">
    <property type="match status" value="1"/>
</dbReference>
<keyword evidence="10" id="KW-0472">Membrane</keyword>
<dbReference type="PROSITE" id="PS50885">
    <property type="entry name" value="HAMP"/>
    <property type="match status" value="1"/>
</dbReference>
<dbReference type="PROSITE" id="PS50109">
    <property type="entry name" value="HIS_KIN"/>
    <property type="match status" value="1"/>
</dbReference>
<gene>
    <name evidence="13" type="primary">rstB</name>
    <name evidence="13" type="ORF">AMJAP_1308</name>
</gene>
<dbReference type="GO" id="GO:0000155">
    <property type="term" value="F:phosphorelay sensor kinase activity"/>
    <property type="evidence" value="ECO:0007669"/>
    <property type="project" value="InterPro"/>
</dbReference>
<reference evidence="13 14" key="1">
    <citation type="journal article" date="2008" name="Int. J. Syst. Evol. Microbiol.">
        <title>Amphritea japonica sp. nov. and Amphritea balenae sp. nov., isolated from the sediment adjacent to sperm whale carcasses off Kagoshima, Japan.</title>
        <authorList>
            <person name="Miyazaki M."/>
            <person name="Nogi Y."/>
            <person name="Fujiwara Y."/>
            <person name="Kawato M."/>
            <person name="Nagahama T."/>
            <person name="Kubokawa K."/>
            <person name="Horikoshi K."/>
        </authorList>
    </citation>
    <scope>NUCLEOTIDE SEQUENCE [LARGE SCALE GENOMIC DNA]</scope>
    <source>
        <strain evidence="13 14">ATCC BAA-1530</strain>
    </source>
</reference>
<dbReference type="SMART" id="SM00387">
    <property type="entry name" value="HATPase_c"/>
    <property type="match status" value="1"/>
</dbReference>
<dbReference type="EMBL" id="AP014545">
    <property type="protein sequence ID" value="BBB25903.1"/>
    <property type="molecule type" value="Genomic_DNA"/>
</dbReference>
<keyword evidence="10" id="KW-1133">Transmembrane helix</keyword>
<dbReference type="SMART" id="SM00388">
    <property type="entry name" value="HisKA"/>
    <property type="match status" value="1"/>
</dbReference>
<dbReference type="SUPFAM" id="SSF158472">
    <property type="entry name" value="HAMP domain-like"/>
    <property type="match status" value="1"/>
</dbReference>
<dbReference type="InterPro" id="IPR003661">
    <property type="entry name" value="HisK_dim/P_dom"/>
</dbReference>
<dbReference type="Pfam" id="PF02518">
    <property type="entry name" value="HATPase_c"/>
    <property type="match status" value="1"/>
</dbReference>
<dbReference type="PANTHER" id="PTHR44936">
    <property type="entry name" value="SENSOR PROTEIN CREC"/>
    <property type="match status" value="1"/>
</dbReference>
<keyword evidence="6 13" id="KW-0808">Transferase</keyword>
<dbReference type="SMART" id="SM00304">
    <property type="entry name" value="HAMP"/>
    <property type="match status" value="1"/>
</dbReference>
<dbReference type="InterPro" id="IPR004358">
    <property type="entry name" value="Sig_transdc_His_kin-like_C"/>
</dbReference>
<dbReference type="GO" id="GO:0005886">
    <property type="term" value="C:plasma membrane"/>
    <property type="evidence" value="ECO:0007669"/>
    <property type="project" value="UniProtKB-SubCell"/>
</dbReference>
<dbReference type="Pfam" id="PF00672">
    <property type="entry name" value="HAMP"/>
    <property type="match status" value="1"/>
</dbReference>
<dbReference type="GO" id="GO:0005524">
    <property type="term" value="F:ATP binding"/>
    <property type="evidence" value="ECO:0007669"/>
    <property type="project" value="UniProtKB-KW"/>
</dbReference>
<sequence length="435" mass="49446">MARLFFTLYIGMIGAIFALFFTIDLVAKRMAYDLEARDVEQTLGGYIELFQEIHVLAGSDAMFAAMQRTAKINNQLLSEVTDIKLLESKSIRNLPKPGIFHESLDPNDDEVIYFRLNVNDKVYQITPDQSAEIWRVAEMLSLAFLGGFFLITALALGIWIYLLHNKLKKLERSAIRIADGDFSARAPTTFKHRVGGLNRAFNLMAERVEQLIASHKRLTNAVAHELRTPIFRLRCQLELLEHGIDVAEHNRFVNGMDEDLTELDQMVDELLSYARMERSGGDVLVLKSHELNQWLLERHEGLERNCRKSLMLKTAKPVVIEYDERLILRALTNLIRNADKFAQQRIELSINQQAGFAVICVEDDGVGIPEADRERVFEPFERVDNARTRESGGHGLGLSIVREIVAQHEGYIQISESSLGGARIEVYLPLMLPQP</sequence>
<dbReference type="AlphaFoldDB" id="A0A7R6PM01"/>
<accession>A0A7R6PM01</accession>
<dbReference type="PRINTS" id="PR00344">
    <property type="entry name" value="BCTRLSENSOR"/>
</dbReference>
<dbReference type="RefSeq" id="WP_019621502.1">
    <property type="nucleotide sequence ID" value="NZ_AP014545.1"/>
</dbReference>
<evidence type="ECO:0000313" key="13">
    <source>
        <dbReference type="EMBL" id="BBB25903.1"/>
    </source>
</evidence>
<evidence type="ECO:0000256" key="9">
    <source>
        <dbReference type="ARBA" id="ARBA00022840"/>
    </source>
</evidence>
<dbReference type="PANTHER" id="PTHR44936:SF10">
    <property type="entry name" value="SENSOR PROTEIN RSTB"/>
    <property type="match status" value="1"/>
</dbReference>
<evidence type="ECO:0000256" key="8">
    <source>
        <dbReference type="ARBA" id="ARBA00022777"/>
    </source>
</evidence>
<dbReference type="SUPFAM" id="SSF55874">
    <property type="entry name" value="ATPase domain of HSP90 chaperone/DNA topoisomerase II/histidine kinase"/>
    <property type="match status" value="1"/>
</dbReference>
<feature type="transmembrane region" description="Helical" evidence="10">
    <location>
        <begin position="6"/>
        <end position="27"/>
    </location>
</feature>
<evidence type="ECO:0000313" key="14">
    <source>
        <dbReference type="Proteomes" id="UP000595663"/>
    </source>
</evidence>
<evidence type="ECO:0000256" key="6">
    <source>
        <dbReference type="ARBA" id="ARBA00022679"/>
    </source>
</evidence>
<dbReference type="Proteomes" id="UP000595663">
    <property type="component" value="Chromosome"/>
</dbReference>
<dbReference type="Gene3D" id="3.30.565.10">
    <property type="entry name" value="Histidine kinase-like ATPase, C-terminal domain"/>
    <property type="match status" value="1"/>
</dbReference>
<evidence type="ECO:0000256" key="2">
    <source>
        <dbReference type="ARBA" id="ARBA00004651"/>
    </source>
</evidence>